<evidence type="ECO:0000313" key="2">
    <source>
        <dbReference type="EMBL" id="KIL71264.1"/>
    </source>
</evidence>
<feature type="region of interest" description="Disordered" evidence="1">
    <location>
        <begin position="1"/>
        <end position="41"/>
    </location>
</feature>
<name>A0A0C2TVA4_AMAMK</name>
<gene>
    <name evidence="2" type="ORF">M378DRAFT_207662</name>
</gene>
<dbReference type="AlphaFoldDB" id="A0A0C2TVA4"/>
<reference evidence="2 3" key="1">
    <citation type="submission" date="2014-04" db="EMBL/GenBank/DDBJ databases">
        <title>Evolutionary Origins and Diversification of the Mycorrhizal Mutualists.</title>
        <authorList>
            <consortium name="DOE Joint Genome Institute"/>
            <consortium name="Mycorrhizal Genomics Consortium"/>
            <person name="Kohler A."/>
            <person name="Kuo A."/>
            <person name="Nagy L.G."/>
            <person name="Floudas D."/>
            <person name="Copeland A."/>
            <person name="Barry K.W."/>
            <person name="Cichocki N."/>
            <person name="Veneault-Fourrey C."/>
            <person name="LaButti K."/>
            <person name="Lindquist E.A."/>
            <person name="Lipzen A."/>
            <person name="Lundell T."/>
            <person name="Morin E."/>
            <person name="Murat C."/>
            <person name="Riley R."/>
            <person name="Ohm R."/>
            <person name="Sun H."/>
            <person name="Tunlid A."/>
            <person name="Henrissat B."/>
            <person name="Grigoriev I.V."/>
            <person name="Hibbett D.S."/>
            <person name="Martin F."/>
        </authorList>
    </citation>
    <scope>NUCLEOTIDE SEQUENCE [LARGE SCALE GENOMIC DNA]</scope>
    <source>
        <strain evidence="2 3">Koide BX008</strain>
    </source>
</reference>
<dbReference type="EMBL" id="KN818222">
    <property type="protein sequence ID" value="KIL71264.1"/>
    <property type="molecule type" value="Genomic_DNA"/>
</dbReference>
<dbReference type="InParanoid" id="A0A0C2TVA4"/>
<proteinExistence type="predicted"/>
<dbReference type="Proteomes" id="UP000054549">
    <property type="component" value="Unassembled WGS sequence"/>
</dbReference>
<keyword evidence="3" id="KW-1185">Reference proteome</keyword>
<dbReference type="HOGENOM" id="CLU_2060890_0_0_1"/>
<sequence>MARNDDAREPGHSKIQDKPRKIRITTTLTEDAEKNPERGRQLRPLIRSQLWNGRSVRPTQFFMAKISAYDVVGWGKIKRLERGKMNQVKSFRTSDKQVEINGPVGTTLRSERSLDWKQV</sequence>
<evidence type="ECO:0000256" key="1">
    <source>
        <dbReference type="SAM" id="MobiDB-lite"/>
    </source>
</evidence>
<protein>
    <submittedName>
        <fullName evidence="2">Uncharacterized protein</fullName>
    </submittedName>
</protein>
<accession>A0A0C2TVA4</accession>
<feature type="compositionally biased region" description="Basic and acidic residues" evidence="1">
    <location>
        <begin position="31"/>
        <end position="40"/>
    </location>
</feature>
<organism evidence="2 3">
    <name type="scientific">Amanita muscaria (strain Koide BX008)</name>
    <dbReference type="NCBI Taxonomy" id="946122"/>
    <lineage>
        <taxon>Eukaryota</taxon>
        <taxon>Fungi</taxon>
        <taxon>Dikarya</taxon>
        <taxon>Basidiomycota</taxon>
        <taxon>Agaricomycotina</taxon>
        <taxon>Agaricomycetes</taxon>
        <taxon>Agaricomycetidae</taxon>
        <taxon>Agaricales</taxon>
        <taxon>Pluteineae</taxon>
        <taxon>Amanitaceae</taxon>
        <taxon>Amanita</taxon>
    </lineage>
</organism>
<feature type="compositionally biased region" description="Basic and acidic residues" evidence="1">
    <location>
        <begin position="1"/>
        <end position="19"/>
    </location>
</feature>
<evidence type="ECO:0000313" key="3">
    <source>
        <dbReference type="Proteomes" id="UP000054549"/>
    </source>
</evidence>